<dbReference type="SUPFAM" id="SSF49854">
    <property type="entry name" value="Spermadhesin, CUB domain"/>
    <property type="match status" value="1"/>
</dbReference>
<organism evidence="4 5">
    <name type="scientific">Daphnia magna</name>
    <dbReference type="NCBI Taxonomy" id="35525"/>
    <lineage>
        <taxon>Eukaryota</taxon>
        <taxon>Metazoa</taxon>
        <taxon>Ecdysozoa</taxon>
        <taxon>Arthropoda</taxon>
        <taxon>Crustacea</taxon>
        <taxon>Branchiopoda</taxon>
        <taxon>Diplostraca</taxon>
        <taxon>Cladocera</taxon>
        <taxon>Anomopoda</taxon>
        <taxon>Daphniidae</taxon>
        <taxon>Daphnia</taxon>
    </lineage>
</organism>
<evidence type="ECO:0000259" key="3">
    <source>
        <dbReference type="PROSITE" id="PS01180"/>
    </source>
</evidence>
<dbReference type="Proteomes" id="UP001234178">
    <property type="component" value="Unassembled WGS sequence"/>
</dbReference>
<dbReference type="PANTHER" id="PTHR33236">
    <property type="entry name" value="INTRAFLAGELLAR TRANSPORT PROTEIN 122 FAMILY PROTEIN-RELATED"/>
    <property type="match status" value="1"/>
</dbReference>
<keyword evidence="1 2" id="KW-1015">Disulfide bond</keyword>
<accession>A0ABR0A7P5</accession>
<gene>
    <name evidence="4" type="ORF">OUZ56_003084</name>
</gene>
<dbReference type="PANTHER" id="PTHR33236:SF6">
    <property type="entry name" value="CUB DOMAIN-CONTAINING PROTEIN"/>
    <property type="match status" value="1"/>
</dbReference>
<proteinExistence type="predicted"/>
<dbReference type="InterPro" id="IPR035914">
    <property type="entry name" value="Sperma_CUB_dom_sf"/>
</dbReference>
<feature type="domain" description="CUB" evidence="3">
    <location>
        <begin position="172"/>
        <end position="290"/>
    </location>
</feature>
<name>A0ABR0A7P5_9CRUS</name>
<comment type="caution">
    <text evidence="2">Lacks conserved residue(s) required for the propagation of feature annotation.</text>
</comment>
<evidence type="ECO:0000256" key="2">
    <source>
        <dbReference type="PROSITE-ProRule" id="PRU00059"/>
    </source>
</evidence>
<protein>
    <recommendedName>
        <fullName evidence="3">CUB domain-containing protein</fullName>
    </recommendedName>
</protein>
<sequence length="471" mass="50654">MSIFSSLFLSQHTPLHRACLQARLLTEMLKSQLILLFFVLINSCVYCQLYQGHAEEESIHANQRLSPKGYFGNKWRRQVLGGDSEVPIITNNTVASTSLAGKSSADSEHVVTRDGKFFSLFTVVKFANDDCTTAANENGTCYSASECSSRGGVSSGSCAGGFGVCCTFSYTCGQTTYQNSSYFSNLNYPSSYDSTGSCQLTVNKVSSNVCQLRLDFFVMVLIQPETNDSNCNRDQFIVTGGSRVPAICGTNNGQHMYIETGLLGNSPITLTVVTSGTGFARQWRIKMTQMNCDSIGRAPNGCLQYYTGVSGTIRSFNYDGTSGRQLSNQDYSICIRTESNFCSIAYSVCSGGVYSITGPTGGSATAQGTPIGALVGATTCNTDWLTIPCASDNGRAIQRGNTVCQDRLCGDAFASVVQATSGTVITSVRPFQVTVHFDAFEAIVPTSLTNVQGQFNNRGFCLSYIQQPCTS</sequence>
<dbReference type="PROSITE" id="PS01180">
    <property type="entry name" value="CUB"/>
    <property type="match status" value="1"/>
</dbReference>
<dbReference type="InterPro" id="IPR000859">
    <property type="entry name" value="CUB_dom"/>
</dbReference>
<evidence type="ECO:0000313" key="5">
    <source>
        <dbReference type="Proteomes" id="UP001234178"/>
    </source>
</evidence>
<dbReference type="InterPro" id="IPR058698">
    <property type="entry name" value="CUB_metazoa"/>
</dbReference>
<feature type="disulfide bond" evidence="2">
    <location>
        <begin position="231"/>
        <end position="248"/>
    </location>
</feature>
<dbReference type="Pfam" id="PF26080">
    <property type="entry name" value="CUB_animal"/>
    <property type="match status" value="1"/>
</dbReference>
<evidence type="ECO:0000256" key="1">
    <source>
        <dbReference type="ARBA" id="ARBA00023157"/>
    </source>
</evidence>
<evidence type="ECO:0000313" key="4">
    <source>
        <dbReference type="EMBL" id="KAK4021161.1"/>
    </source>
</evidence>
<dbReference type="EMBL" id="JAOYFB010000036">
    <property type="protein sequence ID" value="KAK4021161.1"/>
    <property type="molecule type" value="Genomic_DNA"/>
</dbReference>
<reference evidence="4 5" key="1">
    <citation type="journal article" date="2023" name="Nucleic Acids Res.">
        <title>The hologenome of Daphnia magna reveals possible DNA methylation and microbiome-mediated evolution of the host genome.</title>
        <authorList>
            <person name="Chaturvedi A."/>
            <person name="Li X."/>
            <person name="Dhandapani V."/>
            <person name="Marshall H."/>
            <person name="Kissane S."/>
            <person name="Cuenca-Cambronero M."/>
            <person name="Asole G."/>
            <person name="Calvet F."/>
            <person name="Ruiz-Romero M."/>
            <person name="Marangio P."/>
            <person name="Guigo R."/>
            <person name="Rago D."/>
            <person name="Mirbahai L."/>
            <person name="Eastwood N."/>
            <person name="Colbourne J.K."/>
            <person name="Zhou J."/>
            <person name="Mallon E."/>
            <person name="Orsini L."/>
        </authorList>
    </citation>
    <scope>NUCLEOTIDE SEQUENCE [LARGE SCALE GENOMIC DNA]</scope>
    <source>
        <strain evidence="4">LRV0_1</strain>
    </source>
</reference>
<comment type="caution">
    <text evidence="4">The sequence shown here is derived from an EMBL/GenBank/DDBJ whole genome shotgun (WGS) entry which is preliminary data.</text>
</comment>
<keyword evidence="5" id="KW-1185">Reference proteome</keyword>
<dbReference type="Gene3D" id="2.60.120.290">
    <property type="entry name" value="Spermadhesin, CUB domain"/>
    <property type="match status" value="1"/>
</dbReference>